<dbReference type="InterPro" id="IPR019410">
    <property type="entry name" value="Methyltransf_16"/>
</dbReference>
<reference evidence="1" key="1">
    <citation type="submission" date="2010-05" db="EMBL/GenBank/DDBJ databases">
        <title>The draft genome of Desulfonatronospira thiodismutans ASO3-1.</title>
        <authorList>
            <consortium name="US DOE Joint Genome Institute (JGI-PGF)"/>
            <person name="Lucas S."/>
            <person name="Copeland A."/>
            <person name="Lapidus A."/>
            <person name="Cheng J.-F."/>
            <person name="Bruce D."/>
            <person name="Goodwin L."/>
            <person name="Pitluck S."/>
            <person name="Chertkov O."/>
            <person name="Brettin T."/>
            <person name="Detter J.C."/>
            <person name="Han C."/>
            <person name="Land M.L."/>
            <person name="Hauser L."/>
            <person name="Kyrpides N."/>
            <person name="Mikhailova N."/>
            <person name="Muyzer G."/>
            <person name="Woyke T."/>
        </authorList>
    </citation>
    <scope>NUCLEOTIDE SEQUENCE [LARGE SCALE GENOMIC DNA]</scope>
    <source>
        <strain evidence="1">ASO3-1</strain>
    </source>
</reference>
<dbReference type="EMBL" id="ACJN02000002">
    <property type="protein sequence ID" value="EFI34469.1"/>
    <property type="molecule type" value="Genomic_DNA"/>
</dbReference>
<evidence type="ECO:0000313" key="1">
    <source>
        <dbReference type="EMBL" id="EFI34469.1"/>
    </source>
</evidence>
<sequence length="243" mass="27684">MQDTDFLQTESMDELLARARERYEVTFEPVRIKDMTLEILQIADMEAYIDQLAETAGDRLELPFWAKIWPASVILGYYLCSLPADKPLDMLELGAGVGLCGLVAAARGHKVLITDNHPDALLFARINILQNNLQERASVQTVDFTADHLSRSFDSILGAEILYQENIYPYLIRFLDKHLDTSLHGEIILSASNARKSPAFFNKAQENFQISHKTLECRDSSADDYEDQESHKITIYRMKARQI</sequence>
<dbReference type="GO" id="GO:0008168">
    <property type="term" value="F:methyltransferase activity"/>
    <property type="evidence" value="ECO:0007669"/>
    <property type="project" value="UniProtKB-KW"/>
</dbReference>
<dbReference type="Pfam" id="PF10294">
    <property type="entry name" value="Methyltransf_16"/>
    <property type="match status" value="1"/>
</dbReference>
<dbReference type="GO" id="GO:0032259">
    <property type="term" value="P:methylation"/>
    <property type="evidence" value="ECO:0007669"/>
    <property type="project" value="UniProtKB-KW"/>
</dbReference>
<protein>
    <submittedName>
        <fullName evidence="1">Methyltransferase small</fullName>
    </submittedName>
</protein>
<dbReference type="CDD" id="cd02440">
    <property type="entry name" value="AdoMet_MTases"/>
    <property type="match status" value="1"/>
</dbReference>
<proteinExistence type="predicted"/>
<dbReference type="eggNOG" id="COG2890">
    <property type="taxonomic scope" value="Bacteria"/>
</dbReference>
<name>D6SNZ3_9BACT</name>
<dbReference type="OrthoDB" id="5450760at2"/>
<keyword evidence="1" id="KW-0489">Methyltransferase</keyword>
<keyword evidence="2" id="KW-1185">Reference proteome</keyword>
<dbReference type="Gene3D" id="3.40.50.150">
    <property type="entry name" value="Vaccinia Virus protein VP39"/>
    <property type="match status" value="1"/>
</dbReference>
<organism evidence="1 2">
    <name type="scientific">Desulfonatronospira thiodismutans ASO3-1</name>
    <dbReference type="NCBI Taxonomy" id="555779"/>
    <lineage>
        <taxon>Bacteria</taxon>
        <taxon>Pseudomonadati</taxon>
        <taxon>Thermodesulfobacteriota</taxon>
        <taxon>Desulfovibrionia</taxon>
        <taxon>Desulfovibrionales</taxon>
        <taxon>Desulfonatronovibrionaceae</taxon>
        <taxon>Desulfonatronospira</taxon>
    </lineage>
</organism>
<evidence type="ECO:0000313" key="2">
    <source>
        <dbReference type="Proteomes" id="UP000005496"/>
    </source>
</evidence>
<dbReference type="Proteomes" id="UP000005496">
    <property type="component" value="Unassembled WGS sequence"/>
</dbReference>
<comment type="caution">
    <text evidence="1">The sequence shown here is derived from an EMBL/GenBank/DDBJ whole genome shotgun (WGS) entry which is preliminary data.</text>
</comment>
<keyword evidence="1" id="KW-0808">Transferase</keyword>
<dbReference type="AlphaFoldDB" id="D6SNZ3"/>
<dbReference type="RefSeq" id="WP_008869791.1">
    <property type="nucleotide sequence ID" value="NZ_ACJN02000002.1"/>
</dbReference>
<dbReference type="PANTHER" id="PTHR14614">
    <property type="entry name" value="HEPATOCELLULAR CARCINOMA-ASSOCIATED ANTIGEN"/>
    <property type="match status" value="1"/>
</dbReference>
<gene>
    <name evidence="1" type="ORF">Dthio_PD1828</name>
</gene>
<dbReference type="SUPFAM" id="SSF53335">
    <property type="entry name" value="S-adenosyl-L-methionine-dependent methyltransferases"/>
    <property type="match status" value="1"/>
</dbReference>
<dbReference type="InterPro" id="IPR029063">
    <property type="entry name" value="SAM-dependent_MTases_sf"/>
</dbReference>
<accession>D6SNZ3</accession>